<comment type="similarity">
    <text evidence="2 10">Belongs to the binding-protein-dependent transport system permease family. CysTW subfamily.</text>
</comment>
<dbReference type="InterPro" id="IPR006469">
    <property type="entry name" value="NifC_ABC_porter"/>
</dbReference>
<evidence type="ECO:0000256" key="2">
    <source>
        <dbReference type="ARBA" id="ARBA00007069"/>
    </source>
</evidence>
<dbReference type="NCBIfam" id="TIGR01581">
    <property type="entry name" value="Mo_ABC_porter"/>
    <property type="match status" value="1"/>
</dbReference>
<keyword evidence="8 9" id="KW-0472">Membrane</keyword>
<feature type="transmembrane region" description="Helical" evidence="9">
    <location>
        <begin position="70"/>
        <end position="93"/>
    </location>
</feature>
<feature type="transmembrane region" description="Helical" evidence="9">
    <location>
        <begin position="256"/>
        <end position="277"/>
    </location>
</feature>
<dbReference type="EMBL" id="JAEHOI010000002">
    <property type="protein sequence ID" value="MBK0420821.1"/>
    <property type="molecule type" value="Genomic_DNA"/>
</dbReference>
<evidence type="ECO:0000313" key="13">
    <source>
        <dbReference type="Proteomes" id="UP000618733"/>
    </source>
</evidence>
<evidence type="ECO:0000256" key="7">
    <source>
        <dbReference type="ARBA" id="ARBA00022989"/>
    </source>
</evidence>
<dbReference type="AlphaFoldDB" id="A0A934QA98"/>
<feature type="transmembrane region" description="Helical" evidence="9">
    <location>
        <begin position="105"/>
        <end position="128"/>
    </location>
</feature>
<evidence type="ECO:0000256" key="3">
    <source>
        <dbReference type="ARBA" id="ARBA00022448"/>
    </source>
</evidence>
<keyword evidence="4 10" id="KW-1003">Cell membrane</keyword>
<evidence type="ECO:0000259" key="11">
    <source>
        <dbReference type="PROSITE" id="PS50928"/>
    </source>
</evidence>
<keyword evidence="3 9" id="KW-0813">Transport</keyword>
<accession>A0A934QA98</accession>
<evidence type="ECO:0000256" key="10">
    <source>
        <dbReference type="RuleBase" id="RU365097"/>
    </source>
</evidence>
<evidence type="ECO:0000256" key="5">
    <source>
        <dbReference type="ARBA" id="ARBA00022505"/>
    </source>
</evidence>
<dbReference type="SUPFAM" id="SSF161098">
    <property type="entry name" value="MetI-like"/>
    <property type="match status" value="1"/>
</dbReference>
<proteinExistence type="inferred from homology"/>
<name>A0A934QA98_9MICO</name>
<dbReference type="InterPro" id="IPR000515">
    <property type="entry name" value="MetI-like"/>
</dbReference>
<dbReference type="PROSITE" id="PS50928">
    <property type="entry name" value="ABC_TM1"/>
    <property type="match status" value="1"/>
</dbReference>
<evidence type="ECO:0000313" key="12">
    <source>
        <dbReference type="EMBL" id="MBK0420821.1"/>
    </source>
</evidence>
<keyword evidence="7 9" id="KW-1133">Transmembrane helix</keyword>
<feature type="transmembrane region" description="Helical" evidence="9">
    <location>
        <begin position="28"/>
        <end position="50"/>
    </location>
</feature>
<keyword evidence="5 10" id="KW-0500">Molybdenum</keyword>
<organism evidence="12 13">
    <name type="scientific">Leucobacter edaphi</name>
    <dbReference type="NCBI Taxonomy" id="2796472"/>
    <lineage>
        <taxon>Bacteria</taxon>
        <taxon>Bacillati</taxon>
        <taxon>Actinomycetota</taxon>
        <taxon>Actinomycetes</taxon>
        <taxon>Micrococcales</taxon>
        <taxon>Microbacteriaceae</taxon>
        <taxon>Leucobacter</taxon>
    </lineage>
</organism>
<evidence type="ECO:0000256" key="8">
    <source>
        <dbReference type="ARBA" id="ARBA00023136"/>
    </source>
</evidence>
<comment type="caution">
    <text evidence="12">The sequence shown here is derived from an EMBL/GenBank/DDBJ whole genome shotgun (WGS) entry which is preliminary data.</text>
</comment>
<dbReference type="Pfam" id="PF00528">
    <property type="entry name" value="BPD_transp_1"/>
    <property type="match status" value="1"/>
</dbReference>
<keyword evidence="13" id="KW-1185">Reference proteome</keyword>
<reference evidence="12" key="1">
    <citation type="submission" date="2020-12" db="EMBL/GenBank/DDBJ databases">
        <title>Leucobacter sp. CAS2, isolated from Chromium sludge.</title>
        <authorList>
            <person name="Xu Z."/>
        </authorList>
    </citation>
    <scope>NUCLEOTIDE SEQUENCE</scope>
    <source>
        <strain evidence="12">CSA2</strain>
    </source>
</reference>
<keyword evidence="6 9" id="KW-0812">Transmembrane</keyword>
<evidence type="ECO:0000256" key="9">
    <source>
        <dbReference type="RuleBase" id="RU363032"/>
    </source>
</evidence>
<dbReference type="GO" id="GO:0005886">
    <property type="term" value="C:plasma membrane"/>
    <property type="evidence" value="ECO:0007669"/>
    <property type="project" value="UniProtKB-SubCell"/>
</dbReference>
<dbReference type="GO" id="GO:0015098">
    <property type="term" value="F:molybdate ion transmembrane transporter activity"/>
    <property type="evidence" value="ECO:0007669"/>
    <property type="project" value="UniProtKB-UniRule"/>
</dbReference>
<dbReference type="PANTHER" id="PTHR30183:SF3">
    <property type="entry name" value="MOLYBDENUM TRANSPORT SYSTEM PERMEASE PROTEIN MODB"/>
    <property type="match status" value="1"/>
</dbReference>
<dbReference type="NCBIfam" id="TIGR02141">
    <property type="entry name" value="modB_ABC"/>
    <property type="match status" value="1"/>
</dbReference>
<feature type="transmembrane region" description="Helical" evidence="9">
    <location>
        <begin position="194"/>
        <end position="213"/>
    </location>
</feature>
<feature type="domain" description="ABC transmembrane type-1" evidence="11">
    <location>
        <begin position="70"/>
        <end position="275"/>
    </location>
</feature>
<dbReference type="CDD" id="cd06261">
    <property type="entry name" value="TM_PBP2"/>
    <property type="match status" value="1"/>
</dbReference>
<evidence type="ECO:0000256" key="6">
    <source>
        <dbReference type="ARBA" id="ARBA00022692"/>
    </source>
</evidence>
<comment type="subcellular location">
    <subcellularLocation>
        <location evidence="1 9">Cell membrane</location>
        <topology evidence="1 9">Multi-pass membrane protein</topology>
    </subcellularLocation>
</comment>
<comment type="function">
    <text evidence="10">Part of the binding-protein-dependent transport system for molybdenum; probably responsible for the translocation of the substrate across the membrane.</text>
</comment>
<feature type="transmembrane region" description="Helical" evidence="9">
    <location>
        <begin position="148"/>
        <end position="173"/>
    </location>
</feature>
<gene>
    <name evidence="12" type="primary">modB</name>
    <name evidence="12" type="ORF">JD292_01825</name>
</gene>
<protein>
    <recommendedName>
        <fullName evidence="10">Molybdenum transport system permease</fullName>
    </recommendedName>
</protein>
<dbReference type="Gene3D" id="1.10.3720.10">
    <property type="entry name" value="MetI-like"/>
    <property type="match status" value="1"/>
</dbReference>
<evidence type="ECO:0000256" key="1">
    <source>
        <dbReference type="ARBA" id="ARBA00004651"/>
    </source>
</evidence>
<sequence length="289" mass="29091">MGHRVRARERRAVRADGAARLRARPIPAVAVAPAIVGGAVLVLPLLALLLRIDWAAVPAVLAAPETASALGLSLGTAALSTVCCLALGVPLAVVISRASGVWAALLRAIVTLPLVLPPLVGGLALLSLLGRGGALGEFFSGLGIQIPFTTGAVVIAQVFVSLPFLVIAVEGALRGIDPVFEEAASTLGASPSSVLFRITLPLVAPGLAAGTILCFTRSLGEFGATALFAGNAEGTTRTVPLAIYTAFNGAGVTQDMALTLSLVLIAVSIVALVLLHGRSAIRVAARSGA</sequence>
<dbReference type="Proteomes" id="UP000618733">
    <property type="component" value="Unassembled WGS sequence"/>
</dbReference>
<dbReference type="PANTHER" id="PTHR30183">
    <property type="entry name" value="MOLYBDENUM TRANSPORT SYSTEM PERMEASE PROTEIN MODB"/>
    <property type="match status" value="1"/>
</dbReference>
<evidence type="ECO:0000256" key="4">
    <source>
        <dbReference type="ARBA" id="ARBA00022475"/>
    </source>
</evidence>
<dbReference type="InterPro" id="IPR035906">
    <property type="entry name" value="MetI-like_sf"/>
</dbReference>
<dbReference type="InterPro" id="IPR011867">
    <property type="entry name" value="ModB_ABC"/>
</dbReference>